<dbReference type="OrthoDB" id="63509at2759"/>
<gene>
    <name evidence="3" type="primary">Aste57867_2942</name>
    <name evidence="2" type="ORF">As57867_002934</name>
    <name evidence="3" type="ORF">ASTE57867_2942</name>
</gene>
<evidence type="ECO:0000313" key="3">
    <source>
        <dbReference type="EMBL" id="VFT80125.1"/>
    </source>
</evidence>
<protein>
    <submittedName>
        <fullName evidence="3">Aste57867_2942 protein</fullName>
    </submittedName>
</protein>
<organism evidence="3 4">
    <name type="scientific">Aphanomyces stellatus</name>
    <dbReference type="NCBI Taxonomy" id="120398"/>
    <lineage>
        <taxon>Eukaryota</taxon>
        <taxon>Sar</taxon>
        <taxon>Stramenopiles</taxon>
        <taxon>Oomycota</taxon>
        <taxon>Saprolegniomycetes</taxon>
        <taxon>Saprolegniales</taxon>
        <taxon>Verrucalvaceae</taxon>
        <taxon>Aphanomyces</taxon>
    </lineage>
</organism>
<dbReference type="AlphaFoldDB" id="A0A485K8Q1"/>
<dbReference type="EMBL" id="VJMH01000437">
    <property type="protein sequence ID" value="KAF0716254.1"/>
    <property type="molecule type" value="Genomic_DNA"/>
</dbReference>
<accession>A0A485K8Q1</accession>
<proteinExistence type="predicted"/>
<feature type="compositionally biased region" description="Basic and acidic residues" evidence="1">
    <location>
        <begin position="72"/>
        <end position="101"/>
    </location>
</feature>
<keyword evidence="4" id="KW-1185">Reference proteome</keyword>
<reference evidence="2" key="2">
    <citation type="submission" date="2019-06" db="EMBL/GenBank/DDBJ databases">
        <title>Genomics analysis of Aphanomyces spp. identifies a new class of oomycete effector associated with host adaptation.</title>
        <authorList>
            <person name="Gaulin E."/>
        </authorList>
    </citation>
    <scope>NUCLEOTIDE SEQUENCE</scope>
    <source>
        <strain evidence="2">CBS 578.67</strain>
    </source>
</reference>
<evidence type="ECO:0000313" key="4">
    <source>
        <dbReference type="Proteomes" id="UP000332933"/>
    </source>
</evidence>
<dbReference type="EMBL" id="CAADRA010000437">
    <property type="protein sequence ID" value="VFT80125.1"/>
    <property type="molecule type" value="Genomic_DNA"/>
</dbReference>
<reference evidence="3 4" key="1">
    <citation type="submission" date="2019-03" db="EMBL/GenBank/DDBJ databases">
        <authorList>
            <person name="Gaulin E."/>
            <person name="Dumas B."/>
        </authorList>
    </citation>
    <scope>NUCLEOTIDE SEQUENCE [LARGE SCALE GENOMIC DNA]</scope>
    <source>
        <strain evidence="3">CBS 568.67</strain>
    </source>
</reference>
<dbReference type="Proteomes" id="UP000332933">
    <property type="component" value="Unassembled WGS sequence"/>
</dbReference>
<evidence type="ECO:0000313" key="2">
    <source>
        <dbReference type="EMBL" id="KAF0716254.1"/>
    </source>
</evidence>
<evidence type="ECO:0000256" key="1">
    <source>
        <dbReference type="SAM" id="MobiDB-lite"/>
    </source>
</evidence>
<feature type="region of interest" description="Disordered" evidence="1">
    <location>
        <begin position="52"/>
        <end position="152"/>
    </location>
</feature>
<feature type="compositionally biased region" description="Low complexity" evidence="1">
    <location>
        <begin position="109"/>
        <end position="126"/>
    </location>
</feature>
<name>A0A485K8Q1_9STRA</name>
<sequence>MSATMPCSALCTWCKDAKWKFECDSCPKQVGVDVVRHCAPCWDLWHEFGASRQHKRQPAPALTAEDELEAQVEEKMRQLQEALDDPRENSIKEGSDAKDPEPIDEPVVEESPSPRSDSIKSSPIDIQVKDPTPPLTTHVEEVPFPSDPIAGPEIIVIDDDDDEPDMEEDVADDTPPMDAALVDQLNAMCAIQDAANCVVSSNCRDCVCLETSAHLAHTGGSCPTDAPICRAFYALTQHCESCPSPTTCALCLRALQRRLHLKFIALDYAIEALPSTSSPASVAQFQLHTKQTLAIRKQVCEAEYKDCMDKVRRLVLPSYVFPSVGTHYHRLEMPKWKRLRDPISEYLWSQESNPVQWQELVSVGCQIVDAHVCKDLERCKRDCAAWKANIKRHSELSKTDFDVSKGTWEGRVIARHQQHCRACTYAQCMYCNTMRLCVYECKEALALAFRARFEETMRTQPTDLALVRQLEAKMNQIQLFLVDVQKKIRWYAHVLPLWSRGHTPVVSTARDHYK</sequence>